<dbReference type="Proteomes" id="UP000473574">
    <property type="component" value="Unassembled WGS sequence"/>
</dbReference>
<gene>
    <name evidence="1" type="ORF">D0962_09485</name>
</gene>
<evidence type="ECO:0000313" key="2">
    <source>
        <dbReference type="Proteomes" id="UP000473574"/>
    </source>
</evidence>
<sequence>MIYELRDLLKRNTQANIDGQWVPARPTRLAGVAGLIDRIKGAWAVLTDKADAVRWPESQ</sequence>
<evidence type="ECO:0000313" key="1">
    <source>
        <dbReference type="EMBL" id="NEZ63010.1"/>
    </source>
</evidence>
<comment type="caution">
    <text evidence="1">The sequence shown here is derived from an EMBL/GenBank/DDBJ whole genome shotgun (WGS) entry which is preliminary data.</text>
</comment>
<accession>A0A6M0S3X0</accession>
<name>A0A6M0S3X0_9CYAN</name>
<dbReference type="AlphaFoldDB" id="A0A6M0S3X0"/>
<proteinExistence type="predicted"/>
<dbReference type="EMBL" id="QZCE01000002">
    <property type="protein sequence ID" value="NEZ63010.1"/>
    <property type="molecule type" value="Genomic_DNA"/>
</dbReference>
<organism evidence="1 2">
    <name type="scientific">Adonisia turfae CCMR0082</name>
    <dbReference type="NCBI Taxonomy" id="2304604"/>
    <lineage>
        <taxon>Bacteria</taxon>
        <taxon>Bacillati</taxon>
        <taxon>Cyanobacteriota</taxon>
        <taxon>Adonisia</taxon>
        <taxon>Adonisia turfae</taxon>
    </lineage>
</organism>
<reference evidence="1 2" key="1">
    <citation type="journal article" date="2020" name="Microb. Ecol.">
        <title>Ecogenomics of the Marine Benthic Filamentous Cyanobacterium Adonisia.</title>
        <authorList>
            <person name="Walter J.M."/>
            <person name="Coutinho F.H."/>
            <person name="Leomil L."/>
            <person name="Hargreaves P.I."/>
            <person name="Campeao M.E."/>
            <person name="Vieira V.V."/>
            <person name="Silva B.S."/>
            <person name="Fistarol G.O."/>
            <person name="Salomon P.S."/>
            <person name="Sawabe T."/>
            <person name="Mino S."/>
            <person name="Hosokawa M."/>
            <person name="Miyashita H."/>
            <person name="Maruyama F."/>
            <person name="van Verk M.C."/>
            <person name="Dutilh B.E."/>
            <person name="Thompson C.C."/>
            <person name="Thompson F.L."/>
        </authorList>
    </citation>
    <scope>NUCLEOTIDE SEQUENCE [LARGE SCALE GENOMIC DNA]</scope>
    <source>
        <strain evidence="1 2">CCMR0082</strain>
    </source>
</reference>
<protein>
    <submittedName>
        <fullName evidence="1">Uncharacterized protein</fullName>
    </submittedName>
</protein>